<dbReference type="InterPro" id="IPR022765">
    <property type="entry name" value="Dna2/Cas4_DUF83"/>
</dbReference>
<dbReference type="Proteomes" id="UP001185092">
    <property type="component" value="Unassembled WGS sequence"/>
</dbReference>
<sequence>MIQITALHVHYLHICHRKLWLFSNGIGMEHTSDAVADGTLLHDTAYAHRTKRYVELDIPGGKIDYYDPANKVIHETKRSGKMEQAQQAQIKFYLYQLHELGIVASASLDYPEERKSDKIIWLDSDHKLVDSWISQVHQIAIAEISPPKREQRFCQSCAYYDFCWSVDLTS</sequence>
<evidence type="ECO:0000313" key="2">
    <source>
        <dbReference type="EMBL" id="MDR6241945.1"/>
    </source>
</evidence>
<dbReference type="EMBL" id="JAVDQD010000014">
    <property type="protein sequence ID" value="MDR6241945.1"/>
    <property type="molecule type" value="Genomic_DNA"/>
</dbReference>
<dbReference type="PANTHER" id="PTHR37168">
    <property type="entry name" value="CRISPR-ASSOCIATED EXONUCLEASE CAS4"/>
    <property type="match status" value="1"/>
</dbReference>
<reference evidence="2" key="1">
    <citation type="submission" date="2023-07" db="EMBL/GenBank/DDBJ databases">
        <title>Genomic Encyclopedia of Type Strains, Phase IV (KMG-IV): sequencing the most valuable type-strain genomes for metagenomic binning, comparative biology and taxonomic classification.</title>
        <authorList>
            <person name="Goeker M."/>
        </authorList>
    </citation>
    <scope>NUCLEOTIDE SEQUENCE</scope>
    <source>
        <strain evidence="2">DSM 26174</strain>
    </source>
</reference>
<dbReference type="Pfam" id="PF01930">
    <property type="entry name" value="Cas_Cas4"/>
    <property type="match status" value="1"/>
</dbReference>
<proteinExistence type="predicted"/>
<dbReference type="GO" id="GO:0004527">
    <property type="term" value="F:exonuclease activity"/>
    <property type="evidence" value="ECO:0007669"/>
    <property type="project" value="UniProtKB-KW"/>
</dbReference>
<feature type="domain" description="DUF83" evidence="1">
    <location>
        <begin position="7"/>
        <end position="165"/>
    </location>
</feature>
<evidence type="ECO:0000259" key="1">
    <source>
        <dbReference type="Pfam" id="PF01930"/>
    </source>
</evidence>
<dbReference type="RefSeq" id="WP_309943156.1">
    <property type="nucleotide sequence ID" value="NZ_AP025311.1"/>
</dbReference>
<dbReference type="AlphaFoldDB" id="A0AAE4BVC6"/>
<protein>
    <submittedName>
        <fullName evidence="2">CRISPR-associated exonuclease Cas4</fullName>
        <ecNumber evidence="2">3.1.12.1</ecNumber>
    </submittedName>
</protein>
<organism evidence="2 3">
    <name type="scientific">Aureibacter tunicatorum</name>
    <dbReference type="NCBI Taxonomy" id="866807"/>
    <lineage>
        <taxon>Bacteria</taxon>
        <taxon>Pseudomonadati</taxon>
        <taxon>Bacteroidota</taxon>
        <taxon>Cytophagia</taxon>
        <taxon>Cytophagales</taxon>
        <taxon>Persicobacteraceae</taxon>
        <taxon>Aureibacter</taxon>
    </lineage>
</organism>
<evidence type="ECO:0000313" key="3">
    <source>
        <dbReference type="Proteomes" id="UP001185092"/>
    </source>
</evidence>
<dbReference type="EC" id="3.1.12.1" evidence="2"/>
<accession>A0AAE4BVC6</accession>
<keyword evidence="2" id="KW-0540">Nuclease</keyword>
<name>A0AAE4BVC6_9BACT</name>
<dbReference type="PANTHER" id="PTHR37168:SF1">
    <property type="entry name" value="CRISPR-ASSOCIATED EXONUCLEASE CAS4"/>
    <property type="match status" value="1"/>
</dbReference>
<keyword evidence="3" id="KW-1185">Reference proteome</keyword>
<gene>
    <name evidence="2" type="ORF">HNQ88_005032</name>
</gene>
<dbReference type="Gene3D" id="3.90.320.10">
    <property type="match status" value="1"/>
</dbReference>
<dbReference type="InterPro" id="IPR011604">
    <property type="entry name" value="PDDEXK-like_dom_sf"/>
</dbReference>
<keyword evidence="2" id="KW-0378">Hydrolase</keyword>
<keyword evidence="2" id="KW-0269">Exonuclease</keyword>
<comment type="caution">
    <text evidence="2">The sequence shown here is derived from an EMBL/GenBank/DDBJ whole genome shotgun (WGS) entry which is preliminary data.</text>
</comment>